<dbReference type="SMART" id="SM00033">
    <property type="entry name" value="CH"/>
    <property type="match status" value="1"/>
</dbReference>
<dbReference type="Pfam" id="PF00307">
    <property type="entry name" value="CH"/>
    <property type="match status" value="1"/>
</dbReference>
<dbReference type="FunFam" id="1.10.418.10:FF:000009">
    <property type="entry name" value="smoothelin isoform X2"/>
    <property type="match status" value="1"/>
</dbReference>
<keyword evidence="1" id="KW-0597">Phosphoprotein</keyword>
<accession>A0A8C5RHX2</accession>
<evidence type="ECO:0000256" key="3">
    <source>
        <dbReference type="ARBA" id="ARBA00061655"/>
    </source>
</evidence>
<comment type="similarity">
    <text evidence="3">Belongs to the smoothelin family.</text>
</comment>
<dbReference type="PANTHER" id="PTHR23167:SF45">
    <property type="entry name" value="SMOOTHELIN-LIKE PROTEIN 1"/>
    <property type="match status" value="1"/>
</dbReference>
<dbReference type="SUPFAM" id="SSF47576">
    <property type="entry name" value="Calponin-homology domain, CH-domain"/>
    <property type="match status" value="1"/>
</dbReference>
<dbReference type="Gene3D" id="1.10.418.10">
    <property type="entry name" value="Calponin-like domain"/>
    <property type="match status" value="1"/>
</dbReference>
<feature type="domain" description="Calponin-homology (CH)" evidence="4">
    <location>
        <begin position="89"/>
        <end position="195"/>
    </location>
</feature>
<dbReference type="PROSITE" id="PS50021">
    <property type="entry name" value="CH"/>
    <property type="match status" value="1"/>
</dbReference>
<keyword evidence="6" id="KW-1185">Reference proteome</keyword>
<evidence type="ECO:0000259" key="4">
    <source>
        <dbReference type="PROSITE" id="PS50021"/>
    </source>
</evidence>
<reference evidence="5" key="2">
    <citation type="submission" date="2025-09" db="UniProtKB">
        <authorList>
            <consortium name="Ensembl"/>
        </authorList>
    </citation>
    <scope>IDENTIFICATION</scope>
</reference>
<dbReference type="InterPro" id="IPR036872">
    <property type="entry name" value="CH_dom_sf"/>
</dbReference>
<sequence>RYWAANAHTTIPQNRYCYKSGRSMSYLMFTRKCGNRAEGTYTSHGICVRLKKKSCLFFPFLFPPFLPLIIFQRAATGPAPNIKRTGGANTVKTMLLEWCRAMTRGYEHVDIQNFSTSWKSGMAFCALIHKFFPDAFDYANLDPTNRKDNFTLAFSTAEKYADCAQLLEVDDMVRMSVPDNKCIYTYVQELYRSLVEKGLVKTKKK</sequence>
<dbReference type="AlphaFoldDB" id="A0A8C5RHX2"/>
<reference evidence="5" key="1">
    <citation type="submission" date="2025-08" db="UniProtKB">
        <authorList>
            <consortium name="Ensembl"/>
        </authorList>
    </citation>
    <scope>IDENTIFICATION</scope>
</reference>
<dbReference type="GeneTree" id="ENSGT00940000154495"/>
<evidence type="ECO:0000256" key="2">
    <source>
        <dbReference type="ARBA" id="ARBA00023054"/>
    </source>
</evidence>
<evidence type="ECO:0000313" key="6">
    <source>
        <dbReference type="Proteomes" id="UP000694406"/>
    </source>
</evidence>
<evidence type="ECO:0000256" key="1">
    <source>
        <dbReference type="ARBA" id="ARBA00022553"/>
    </source>
</evidence>
<proteinExistence type="inferred from homology"/>
<dbReference type="InterPro" id="IPR001715">
    <property type="entry name" value="CH_dom"/>
</dbReference>
<name>A0A8C5RHX2_LATLA</name>
<dbReference type="InterPro" id="IPR050540">
    <property type="entry name" value="F-actin_Monoox_Mical"/>
</dbReference>
<keyword evidence="2" id="KW-0175">Coiled coil</keyword>
<organism evidence="5 6">
    <name type="scientific">Laticauda laticaudata</name>
    <name type="common">Blue-ringed sea krait</name>
    <name type="synonym">Blue-lipped sea krait</name>
    <dbReference type="NCBI Taxonomy" id="8630"/>
    <lineage>
        <taxon>Eukaryota</taxon>
        <taxon>Metazoa</taxon>
        <taxon>Chordata</taxon>
        <taxon>Craniata</taxon>
        <taxon>Vertebrata</taxon>
        <taxon>Euteleostomi</taxon>
        <taxon>Lepidosauria</taxon>
        <taxon>Squamata</taxon>
        <taxon>Bifurcata</taxon>
        <taxon>Unidentata</taxon>
        <taxon>Episquamata</taxon>
        <taxon>Toxicofera</taxon>
        <taxon>Serpentes</taxon>
        <taxon>Colubroidea</taxon>
        <taxon>Elapidae</taxon>
        <taxon>Laticaudinae</taxon>
        <taxon>Laticauda</taxon>
    </lineage>
</organism>
<dbReference type="PANTHER" id="PTHR23167">
    <property type="entry name" value="CALPONIN HOMOLOGY DOMAIN-CONTAINING PROTEIN DDB_G0272472-RELATED"/>
    <property type="match status" value="1"/>
</dbReference>
<evidence type="ECO:0000313" key="5">
    <source>
        <dbReference type="Ensembl" id="ENSLLTP00000003564.1"/>
    </source>
</evidence>
<dbReference type="Ensembl" id="ENSLLTT00000003705.1">
    <property type="protein sequence ID" value="ENSLLTP00000003564.1"/>
    <property type="gene ID" value="ENSLLTG00000002667.1"/>
</dbReference>
<protein>
    <recommendedName>
        <fullName evidence="4">Calponin-homology (CH) domain-containing protein</fullName>
    </recommendedName>
</protein>
<dbReference type="Proteomes" id="UP000694406">
    <property type="component" value="Unplaced"/>
</dbReference>